<dbReference type="AlphaFoldDB" id="A0A6L3T1J9"/>
<name>A0A6L3T1J9_9HYPH</name>
<feature type="signal peptide" evidence="2">
    <location>
        <begin position="1"/>
        <end position="22"/>
    </location>
</feature>
<protein>
    <recommendedName>
        <fullName evidence="5">Phosphate starvation-inducible protein PsiF</fullName>
    </recommendedName>
</protein>
<feature type="chain" id="PRO_5026908435" description="Phosphate starvation-inducible protein PsiF" evidence="2">
    <location>
        <begin position="23"/>
        <end position="93"/>
    </location>
</feature>
<evidence type="ECO:0008006" key="5">
    <source>
        <dbReference type="Google" id="ProtNLM"/>
    </source>
</evidence>
<organism evidence="3 4">
    <name type="scientific">Methylobacterium soli</name>
    <dbReference type="NCBI Taxonomy" id="553447"/>
    <lineage>
        <taxon>Bacteria</taxon>
        <taxon>Pseudomonadati</taxon>
        <taxon>Pseudomonadota</taxon>
        <taxon>Alphaproteobacteria</taxon>
        <taxon>Hyphomicrobiales</taxon>
        <taxon>Methylobacteriaceae</taxon>
        <taxon>Methylobacterium</taxon>
    </lineage>
</organism>
<proteinExistence type="predicted"/>
<evidence type="ECO:0000313" key="4">
    <source>
        <dbReference type="Proteomes" id="UP000474159"/>
    </source>
</evidence>
<evidence type="ECO:0000256" key="1">
    <source>
        <dbReference type="SAM" id="MobiDB-lite"/>
    </source>
</evidence>
<reference evidence="3 4" key="1">
    <citation type="submission" date="2019-09" db="EMBL/GenBank/DDBJ databases">
        <title>YIM 48816 draft genome.</title>
        <authorList>
            <person name="Jiang L."/>
        </authorList>
    </citation>
    <scope>NUCLEOTIDE SEQUENCE [LARGE SCALE GENOMIC DNA]</scope>
    <source>
        <strain evidence="3 4">YIM 48816</strain>
    </source>
</reference>
<keyword evidence="4" id="KW-1185">Reference proteome</keyword>
<evidence type="ECO:0000256" key="2">
    <source>
        <dbReference type="SAM" id="SignalP"/>
    </source>
</evidence>
<dbReference type="Proteomes" id="UP000474159">
    <property type="component" value="Unassembled WGS sequence"/>
</dbReference>
<dbReference type="EMBL" id="VZZK01000005">
    <property type="protein sequence ID" value="KAB1080415.1"/>
    <property type="molecule type" value="Genomic_DNA"/>
</dbReference>
<feature type="compositionally biased region" description="Low complexity" evidence="1">
    <location>
        <begin position="21"/>
        <end position="44"/>
    </location>
</feature>
<evidence type="ECO:0000313" key="3">
    <source>
        <dbReference type="EMBL" id="KAB1080415.1"/>
    </source>
</evidence>
<dbReference type="RefSeq" id="WP_150998698.1">
    <property type="nucleotide sequence ID" value="NZ_BPQY01000158.1"/>
</dbReference>
<keyword evidence="2" id="KW-0732">Signal</keyword>
<gene>
    <name evidence="3" type="ORF">F6X53_06895</name>
</gene>
<comment type="caution">
    <text evidence="3">The sequence shown here is derived from an EMBL/GenBank/DDBJ whole genome shotgun (WGS) entry which is preliminary data.</text>
</comment>
<dbReference type="OrthoDB" id="8001261at2"/>
<sequence length="93" mass="9799">MLHRLLLAALAAPLLLAQPASAKEPAAKPAAPAAAATAPAAKEPTIGQSAARERQKKCGAQWRGLSATEKASQGPKWPQYFSKCVKRLKEQKA</sequence>
<accession>A0A6L3T1J9</accession>
<feature type="region of interest" description="Disordered" evidence="1">
    <location>
        <begin position="21"/>
        <end position="76"/>
    </location>
</feature>